<dbReference type="EMBL" id="CAJVPT010041675">
    <property type="protein sequence ID" value="CAG8728487.1"/>
    <property type="molecule type" value="Genomic_DNA"/>
</dbReference>
<comment type="caution">
    <text evidence="1">The sequence shown here is derived from an EMBL/GenBank/DDBJ whole genome shotgun (WGS) entry which is preliminary data.</text>
</comment>
<evidence type="ECO:0000313" key="1">
    <source>
        <dbReference type="EMBL" id="CAG8728487.1"/>
    </source>
</evidence>
<evidence type="ECO:0000313" key="2">
    <source>
        <dbReference type="Proteomes" id="UP000789525"/>
    </source>
</evidence>
<dbReference type="Proteomes" id="UP000789525">
    <property type="component" value="Unassembled WGS sequence"/>
</dbReference>
<proteinExistence type="predicted"/>
<accession>A0ACA9Q0U0</accession>
<reference evidence="1" key="1">
    <citation type="submission" date="2021-06" db="EMBL/GenBank/DDBJ databases">
        <authorList>
            <person name="Kallberg Y."/>
            <person name="Tangrot J."/>
            <person name="Rosling A."/>
        </authorList>
    </citation>
    <scope>NUCLEOTIDE SEQUENCE</scope>
    <source>
        <strain evidence="1">CL356</strain>
    </source>
</reference>
<keyword evidence="2" id="KW-1185">Reference proteome</keyword>
<name>A0ACA9Q0U0_9GLOM</name>
<feature type="non-terminal residue" evidence="1">
    <location>
        <position position="1"/>
    </location>
</feature>
<sequence length="87" mass="10170">LPPEPWATPEENEMQSSGVWMLASQLHAYAIELNDKKQIRSFIASYSRRRVVRRDSTETDKVYLSKLTVFRIRFTLKSVKNLLSVKI</sequence>
<protein>
    <submittedName>
        <fullName evidence="1">12845_t:CDS:1</fullName>
    </submittedName>
</protein>
<organism evidence="1 2">
    <name type="scientific">Acaulospora colombiana</name>
    <dbReference type="NCBI Taxonomy" id="27376"/>
    <lineage>
        <taxon>Eukaryota</taxon>
        <taxon>Fungi</taxon>
        <taxon>Fungi incertae sedis</taxon>
        <taxon>Mucoromycota</taxon>
        <taxon>Glomeromycotina</taxon>
        <taxon>Glomeromycetes</taxon>
        <taxon>Diversisporales</taxon>
        <taxon>Acaulosporaceae</taxon>
        <taxon>Acaulospora</taxon>
    </lineage>
</organism>
<gene>
    <name evidence="1" type="ORF">ACOLOM_LOCUS11494</name>
</gene>